<dbReference type="GeneID" id="34607761"/>
<dbReference type="HAMAP" id="MF_01343_B">
    <property type="entry name" value="Ribosomal_uS15_B"/>
    <property type="match status" value="1"/>
</dbReference>
<comment type="similarity">
    <text evidence="1">Belongs to the universal ribosomal protein uS15 family.</text>
</comment>
<dbReference type="VEuPathDB" id="FungiDB:ASPZODRAFT_121619"/>
<dbReference type="GO" id="GO:0005840">
    <property type="term" value="C:ribosome"/>
    <property type="evidence" value="ECO:0007669"/>
    <property type="project" value="UniProtKB-KW"/>
</dbReference>
<dbReference type="Pfam" id="PF00312">
    <property type="entry name" value="Ribosomal_S15"/>
    <property type="match status" value="1"/>
</dbReference>
<dbReference type="NCBIfam" id="TIGR00952">
    <property type="entry name" value="S15_bact"/>
    <property type="match status" value="1"/>
</dbReference>
<protein>
    <recommendedName>
        <fullName evidence="7">Ribosomal protein S15</fullName>
    </recommendedName>
</protein>
<gene>
    <name evidence="5" type="ORF">ASPZODRAFT_121619</name>
</gene>
<dbReference type="Gene3D" id="1.10.287.10">
    <property type="entry name" value="S15/NS1, RNA-binding"/>
    <property type="match status" value="1"/>
</dbReference>
<dbReference type="CDD" id="cd00353">
    <property type="entry name" value="Ribosomal_S15p_S13e"/>
    <property type="match status" value="1"/>
</dbReference>
<keyword evidence="3" id="KW-0687">Ribonucleoprotein</keyword>
<dbReference type="PANTHER" id="PTHR23321:SF26">
    <property type="entry name" value="SMALL RIBOSOMAL SUBUNIT PROTEIN US15M"/>
    <property type="match status" value="1"/>
</dbReference>
<proteinExistence type="inferred from homology"/>
<dbReference type="PROSITE" id="PS00362">
    <property type="entry name" value="RIBOSOMAL_S15"/>
    <property type="match status" value="1"/>
</dbReference>
<dbReference type="PANTHER" id="PTHR23321">
    <property type="entry name" value="RIBOSOMAL PROTEIN S15, BACTERIAL AND ORGANELLAR"/>
    <property type="match status" value="1"/>
</dbReference>
<evidence type="ECO:0000256" key="2">
    <source>
        <dbReference type="ARBA" id="ARBA00022980"/>
    </source>
</evidence>
<dbReference type="SMART" id="SM01387">
    <property type="entry name" value="Ribosomal_S15"/>
    <property type="match status" value="1"/>
</dbReference>
<keyword evidence="2" id="KW-0689">Ribosomal protein</keyword>
<evidence type="ECO:0000256" key="3">
    <source>
        <dbReference type="ARBA" id="ARBA00023274"/>
    </source>
</evidence>
<dbReference type="InterPro" id="IPR009068">
    <property type="entry name" value="uS15_NS1_RNA-bd_sf"/>
</dbReference>
<dbReference type="GO" id="GO:0005737">
    <property type="term" value="C:cytoplasm"/>
    <property type="evidence" value="ECO:0007669"/>
    <property type="project" value="UniProtKB-ARBA"/>
</dbReference>
<organism evidence="5 6">
    <name type="scientific">Penicilliopsis zonata CBS 506.65</name>
    <dbReference type="NCBI Taxonomy" id="1073090"/>
    <lineage>
        <taxon>Eukaryota</taxon>
        <taxon>Fungi</taxon>
        <taxon>Dikarya</taxon>
        <taxon>Ascomycota</taxon>
        <taxon>Pezizomycotina</taxon>
        <taxon>Eurotiomycetes</taxon>
        <taxon>Eurotiomycetidae</taxon>
        <taxon>Eurotiales</taxon>
        <taxon>Aspergillaceae</taxon>
        <taxon>Penicilliopsis</taxon>
    </lineage>
</organism>
<evidence type="ECO:0000256" key="4">
    <source>
        <dbReference type="SAM" id="MobiDB-lite"/>
    </source>
</evidence>
<dbReference type="AlphaFoldDB" id="A0A1L9SB06"/>
<dbReference type="GO" id="GO:0003735">
    <property type="term" value="F:structural constituent of ribosome"/>
    <property type="evidence" value="ECO:0007669"/>
    <property type="project" value="InterPro"/>
</dbReference>
<dbReference type="InterPro" id="IPR000589">
    <property type="entry name" value="Ribosomal_uS15"/>
</dbReference>
<name>A0A1L9SB06_9EURO</name>
<dbReference type="STRING" id="1073090.A0A1L9SB06"/>
<dbReference type="EMBL" id="KV878348">
    <property type="protein sequence ID" value="OJJ44338.1"/>
    <property type="molecule type" value="Genomic_DNA"/>
</dbReference>
<feature type="region of interest" description="Disordered" evidence="4">
    <location>
        <begin position="58"/>
        <end position="85"/>
    </location>
</feature>
<dbReference type="OrthoDB" id="441444at2759"/>
<evidence type="ECO:0000313" key="6">
    <source>
        <dbReference type="Proteomes" id="UP000184188"/>
    </source>
</evidence>
<evidence type="ECO:0000313" key="5">
    <source>
        <dbReference type="EMBL" id="OJJ44338.1"/>
    </source>
</evidence>
<evidence type="ECO:0000256" key="1">
    <source>
        <dbReference type="ARBA" id="ARBA00008434"/>
    </source>
</evidence>
<reference evidence="6" key="1">
    <citation type="journal article" date="2017" name="Genome Biol.">
        <title>Comparative genomics reveals high biological diversity and specific adaptations in the industrially and medically important fungal genus Aspergillus.</title>
        <authorList>
            <person name="de Vries R.P."/>
            <person name="Riley R."/>
            <person name="Wiebenga A."/>
            <person name="Aguilar-Osorio G."/>
            <person name="Amillis S."/>
            <person name="Uchima C.A."/>
            <person name="Anderluh G."/>
            <person name="Asadollahi M."/>
            <person name="Askin M."/>
            <person name="Barry K."/>
            <person name="Battaglia E."/>
            <person name="Bayram O."/>
            <person name="Benocci T."/>
            <person name="Braus-Stromeyer S.A."/>
            <person name="Caldana C."/>
            <person name="Canovas D."/>
            <person name="Cerqueira G.C."/>
            <person name="Chen F."/>
            <person name="Chen W."/>
            <person name="Choi C."/>
            <person name="Clum A."/>
            <person name="Dos Santos R.A."/>
            <person name="Damasio A.R."/>
            <person name="Diallinas G."/>
            <person name="Emri T."/>
            <person name="Fekete E."/>
            <person name="Flipphi M."/>
            <person name="Freyberg S."/>
            <person name="Gallo A."/>
            <person name="Gournas C."/>
            <person name="Habgood R."/>
            <person name="Hainaut M."/>
            <person name="Harispe M.L."/>
            <person name="Henrissat B."/>
            <person name="Hilden K.S."/>
            <person name="Hope R."/>
            <person name="Hossain A."/>
            <person name="Karabika E."/>
            <person name="Karaffa L."/>
            <person name="Karanyi Z."/>
            <person name="Krasevec N."/>
            <person name="Kuo A."/>
            <person name="Kusch H."/>
            <person name="LaButti K."/>
            <person name="Lagendijk E.L."/>
            <person name="Lapidus A."/>
            <person name="Levasseur A."/>
            <person name="Lindquist E."/>
            <person name="Lipzen A."/>
            <person name="Logrieco A.F."/>
            <person name="MacCabe A."/>
            <person name="Maekelae M.R."/>
            <person name="Malavazi I."/>
            <person name="Melin P."/>
            <person name="Meyer V."/>
            <person name="Mielnichuk N."/>
            <person name="Miskei M."/>
            <person name="Molnar A.P."/>
            <person name="Mule G."/>
            <person name="Ngan C.Y."/>
            <person name="Orejas M."/>
            <person name="Orosz E."/>
            <person name="Ouedraogo J.P."/>
            <person name="Overkamp K.M."/>
            <person name="Park H.-S."/>
            <person name="Perrone G."/>
            <person name="Piumi F."/>
            <person name="Punt P.J."/>
            <person name="Ram A.F."/>
            <person name="Ramon A."/>
            <person name="Rauscher S."/>
            <person name="Record E."/>
            <person name="Riano-Pachon D.M."/>
            <person name="Robert V."/>
            <person name="Roehrig J."/>
            <person name="Ruller R."/>
            <person name="Salamov A."/>
            <person name="Salih N.S."/>
            <person name="Samson R.A."/>
            <person name="Sandor E."/>
            <person name="Sanguinetti M."/>
            <person name="Schuetze T."/>
            <person name="Sepcic K."/>
            <person name="Shelest E."/>
            <person name="Sherlock G."/>
            <person name="Sophianopoulou V."/>
            <person name="Squina F.M."/>
            <person name="Sun H."/>
            <person name="Susca A."/>
            <person name="Todd R.B."/>
            <person name="Tsang A."/>
            <person name="Unkles S.E."/>
            <person name="van de Wiele N."/>
            <person name="van Rossen-Uffink D."/>
            <person name="Oliveira J.V."/>
            <person name="Vesth T.C."/>
            <person name="Visser J."/>
            <person name="Yu J.-H."/>
            <person name="Zhou M."/>
            <person name="Andersen M.R."/>
            <person name="Archer D.B."/>
            <person name="Baker S.E."/>
            <person name="Benoit I."/>
            <person name="Brakhage A.A."/>
            <person name="Braus G.H."/>
            <person name="Fischer R."/>
            <person name="Frisvad J.C."/>
            <person name="Goldman G.H."/>
            <person name="Houbraken J."/>
            <person name="Oakley B."/>
            <person name="Pocsi I."/>
            <person name="Scazzocchio C."/>
            <person name="Seiboth B."/>
            <person name="vanKuyk P.A."/>
            <person name="Wortman J."/>
            <person name="Dyer P.S."/>
            <person name="Grigoriev I.V."/>
        </authorList>
    </citation>
    <scope>NUCLEOTIDE SEQUENCE [LARGE SCALE GENOMIC DNA]</scope>
    <source>
        <strain evidence="6">CBS 506.65</strain>
    </source>
</reference>
<keyword evidence="6" id="KW-1185">Reference proteome</keyword>
<dbReference type="GO" id="GO:0006412">
    <property type="term" value="P:translation"/>
    <property type="evidence" value="ECO:0007669"/>
    <property type="project" value="InterPro"/>
</dbReference>
<evidence type="ECO:0008006" key="7">
    <source>
        <dbReference type="Google" id="ProtNLM"/>
    </source>
</evidence>
<dbReference type="InterPro" id="IPR005290">
    <property type="entry name" value="Ribosomal_uS15_bac-type"/>
</dbReference>
<accession>A0A1L9SB06</accession>
<sequence>MTPRIALQPAFKAFTGSSFVQNPLVALALNPSKTSVRAGSAESRERRRHDPFLQSLARRRKAANSSRQQVLREERKVALGDPVESKPTPFIQEIMSLQTQGPVQGKSRNINFYVSPDELDAALEFSKNITFPHGALDRDLADPQLEKEAAERHLQEHRNAEEAVNRIVNLSNGDSQDRMHLITQKCIETFGRHNTDGSLPPNPVALPKTKTNLEKNPRVGLDCGSSEVQIAILTAKILNLSKHLQTAKRDKHNRRNLRLLVHKRQGLLQYLRKKERGGPRWLNLMETLGLSDAAWKGEITIR</sequence>
<dbReference type="RefSeq" id="XP_022578848.1">
    <property type="nucleotide sequence ID" value="XM_022721296.1"/>
</dbReference>
<dbReference type="Proteomes" id="UP000184188">
    <property type="component" value="Unassembled WGS sequence"/>
</dbReference>
<dbReference type="GO" id="GO:1990904">
    <property type="term" value="C:ribonucleoprotein complex"/>
    <property type="evidence" value="ECO:0007669"/>
    <property type="project" value="UniProtKB-KW"/>
</dbReference>
<dbReference type="SUPFAM" id="SSF47060">
    <property type="entry name" value="S15/NS1 RNA-binding domain"/>
    <property type="match status" value="1"/>
</dbReference>